<evidence type="ECO:0000313" key="3">
    <source>
        <dbReference type="EMBL" id="CAE2223589.1"/>
    </source>
</evidence>
<dbReference type="AlphaFoldDB" id="A0A7S4IAX3"/>
<organism evidence="3">
    <name type="scientific">Odontella aurita</name>
    <dbReference type="NCBI Taxonomy" id="265563"/>
    <lineage>
        <taxon>Eukaryota</taxon>
        <taxon>Sar</taxon>
        <taxon>Stramenopiles</taxon>
        <taxon>Ochrophyta</taxon>
        <taxon>Bacillariophyta</taxon>
        <taxon>Mediophyceae</taxon>
        <taxon>Biddulphiophycidae</taxon>
        <taxon>Eupodiscales</taxon>
        <taxon>Odontellaceae</taxon>
        <taxon>Odontella</taxon>
    </lineage>
</organism>
<keyword evidence="2" id="KW-0802">TPR repeat</keyword>
<dbReference type="EMBL" id="HBKQ01013579">
    <property type="protein sequence ID" value="CAE2223589.1"/>
    <property type="molecule type" value="Transcribed_RNA"/>
</dbReference>
<gene>
    <name evidence="3" type="ORF">OAUR00152_LOCUS9343</name>
</gene>
<name>A0A7S4IAX3_9STRA</name>
<dbReference type="PANTHER" id="PTHR45641">
    <property type="entry name" value="TETRATRICOPEPTIDE REPEAT PROTEIN (AFU_ORTHOLOGUE AFUA_6G03870)"/>
    <property type="match status" value="1"/>
</dbReference>
<accession>A0A7S4IAX3</accession>
<evidence type="ECO:0000256" key="1">
    <source>
        <dbReference type="ARBA" id="ARBA00022737"/>
    </source>
</evidence>
<dbReference type="InterPro" id="IPR011990">
    <property type="entry name" value="TPR-like_helical_dom_sf"/>
</dbReference>
<protein>
    <recommendedName>
        <fullName evidence="4">MalT-like TPR region domain-containing protein</fullName>
    </recommendedName>
</protein>
<sequence length="399" mass="43802">MESDADSGSGGRSVEILPSLEELTRKLEEEKMKYGVDHFHTGLAHNAIGNFHFRGGNPDLAGRYYHASLHCFQSSCSTLLEYGSDSSFDCGESGFDQQKYCHQLNVAVALSNIGASLWRTGELSDAVKSLEGSVAIRRRVQTMQYNFGKDPIPEKDRADLSNTLYSLGLARSLRGDYEDALDALDQAQNALSPPPPSDALESVKSELGRIKDVFTLTWKNRFGDVTDTAQKSIGKAQQDSIKIDLARLEDARGKVHLLRGDADSALACHFRAIKSKVAVLGDSSHPSVLSSRTNVAAAYRALGQWDEALSSYRNISSAQRLAQCRVYDIKMRRTLVLDFAATTCAIEEVQREQAKAGKRRGGSMGTMSEDFMTAIAEERTDGKSPTRGLHKQLEDKVVL</sequence>
<proteinExistence type="predicted"/>
<keyword evidence="1" id="KW-0677">Repeat</keyword>
<evidence type="ECO:0000256" key="2">
    <source>
        <dbReference type="ARBA" id="ARBA00022803"/>
    </source>
</evidence>
<dbReference type="SUPFAM" id="SSF48452">
    <property type="entry name" value="TPR-like"/>
    <property type="match status" value="2"/>
</dbReference>
<dbReference type="PANTHER" id="PTHR45641:SF19">
    <property type="entry name" value="NEPHROCYSTIN-3"/>
    <property type="match status" value="1"/>
</dbReference>
<dbReference type="Pfam" id="PF13374">
    <property type="entry name" value="TPR_10"/>
    <property type="match status" value="2"/>
</dbReference>
<dbReference type="Gene3D" id="1.25.40.10">
    <property type="entry name" value="Tetratricopeptide repeat domain"/>
    <property type="match status" value="2"/>
</dbReference>
<reference evidence="3" key="1">
    <citation type="submission" date="2021-01" db="EMBL/GenBank/DDBJ databases">
        <authorList>
            <person name="Corre E."/>
            <person name="Pelletier E."/>
            <person name="Niang G."/>
            <person name="Scheremetjew M."/>
            <person name="Finn R."/>
            <person name="Kale V."/>
            <person name="Holt S."/>
            <person name="Cochrane G."/>
            <person name="Meng A."/>
            <person name="Brown T."/>
            <person name="Cohen L."/>
        </authorList>
    </citation>
    <scope>NUCLEOTIDE SEQUENCE</scope>
    <source>
        <strain evidence="3">Isolate 1302-5</strain>
    </source>
</reference>
<dbReference type="SMART" id="SM00028">
    <property type="entry name" value="TPR"/>
    <property type="match status" value="5"/>
</dbReference>
<dbReference type="InterPro" id="IPR019734">
    <property type="entry name" value="TPR_rpt"/>
</dbReference>
<evidence type="ECO:0008006" key="4">
    <source>
        <dbReference type="Google" id="ProtNLM"/>
    </source>
</evidence>